<dbReference type="EMBL" id="JANBUY010000041">
    <property type="protein sequence ID" value="KAJ2866279.1"/>
    <property type="molecule type" value="Genomic_DNA"/>
</dbReference>
<evidence type="ECO:0000313" key="6">
    <source>
        <dbReference type="Proteomes" id="UP001140074"/>
    </source>
</evidence>
<dbReference type="SMART" id="SM00360">
    <property type="entry name" value="RRM"/>
    <property type="match status" value="1"/>
</dbReference>
<comment type="caution">
    <text evidence="5">The sequence shown here is derived from an EMBL/GenBank/DDBJ whole genome shotgun (WGS) entry which is preliminary data.</text>
</comment>
<dbReference type="InterPro" id="IPR000504">
    <property type="entry name" value="RRM_dom"/>
</dbReference>
<dbReference type="Gene3D" id="3.30.70.330">
    <property type="match status" value="1"/>
</dbReference>
<gene>
    <name evidence="5" type="primary">RBM42</name>
    <name evidence="5" type="ORF">GGH94_001644</name>
</gene>
<dbReference type="PROSITE" id="PS50102">
    <property type="entry name" value="RRM"/>
    <property type="match status" value="1"/>
</dbReference>
<keyword evidence="1 2" id="KW-0694">RNA-binding</keyword>
<dbReference type="PANTHER" id="PTHR47640">
    <property type="entry name" value="TRNA SELENOCYSTEINE 1-ASSOCIATED PROTEIN 1-RELATED-RELATED"/>
    <property type="match status" value="1"/>
</dbReference>
<dbReference type="AlphaFoldDB" id="A0A9W8IKX6"/>
<reference evidence="5" key="1">
    <citation type="submission" date="2022-07" db="EMBL/GenBank/DDBJ databases">
        <title>Phylogenomic reconstructions and comparative analyses of Kickxellomycotina fungi.</title>
        <authorList>
            <person name="Reynolds N.K."/>
            <person name="Stajich J.E."/>
            <person name="Barry K."/>
            <person name="Grigoriev I.V."/>
            <person name="Crous P."/>
            <person name="Smith M.E."/>
        </authorList>
    </citation>
    <scope>NUCLEOTIDE SEQUENCE</scope>
    <source>
        <strain evidence="5">RSA 476</strain>
    </source>
</reference>
<evidence type="ECO:0000313" key="5">
    <source>
        <dbReference type="EMBL" id="KAJ2866279.1"/>
    </source>
</evidence>
<protein>
    <submittedName>
        <fullName evidence="5">RNA-binding protein 42</fullName>
    </submittedName>
</protein>
<feature type="domain" description="RRM" evidence="4">
    <location>
        <begin position="198"/>
        <end position="276"/>
    </location>
</feature>
<dbReference type="InterPro" id="IPR012677">
    <property type="entry name" value="Nucleotide-bd_a/b_plait_sf"/>
</dbReference>
<name>A0A9W8IKX6_9FUNG</name>
<sequence>MLPSKNRVQAKKILQTSRAPALSATPVLSAEPVLHKNAIEERKKGATQTGLTAPRSAETTVGKAAPAAVPYAHTQPSSYANSSYPVGPSAVADAPTEQYTYVTDDSGYTWLYDTVYGQYYYYDPAQGTYVPYGSATGAGLAEVAETSGSTFGPVADATGEQPDNSGKGKHAKKRRIVRMAGGQVWEDSTLDEWPADDYRLFVGDLGPEVTTELLEEVFGKFRTMQRALVVMDKKTGKSRGYGFLSFADPDEFLAAWKQFNGKYVGSRPISLRKSSWKDRNVDIRKAKRQDKRAFLDYKHGK</sequence>
<evidence type="ECO:0000256" key="3">
    <source>
        <dbReference type="SAM" id="MobiDB-lite"/>
    </source>
</evidence>
<dbReference type="InterPro" id="IPR050825">
    <property type="entry name" value="RBM42_RBP45_47-like"/>
</dbReference>
<dbReference type="InterPro" id="IPR035979">
    <property type="entry name" value="RBD_domain_sf"/>
</dbReference>
<proteinExistence type="predicted"/>
<dbReference type="PANTHER" id="PTHR47640:SF11">
    <property type="entry name" value="RNA-BINDING PROTEIN 42"/>
    <property type="match status" value="1"/>
</dbReference>
<dbReference type="SUPFAM" id="SSF54928">
    <property type="entry name" value="RNA-binding domain, RBD"/>
    <property type="match status" value="1"/>
</dbReference>
<feature type="region of interest" description="Disordered" evidence="3">
    <location>
        <begin position="36"/>
        <end position="59"/>
    </location>
</feature>
<evidence type="ECO:0000259" key="4">
    <source>
        <dbReference type="PROSITE" id="PS50102"/>
    </source>
</evidence>
<dbReference type="Proteomes" id="UP001140074">
    <property type="component" value="Unassembled WGS sequence"/>
</dbReference>
<evidence type="ECO:0000256" key="2">
    <source>
        <dbReference type="PROSITE-ProRule" id="PRU00176"/>
    </source>
</evidence>
<evidence type="ECO:0000256" key="1">
    <source>
        <dbReference type="ARBA" id="ARBA00022884"/>
    </source>
</evidence>
<accession>A0A9W8IKX6</accession>
<keyword evidence="6" id="KW-1185">Reference proteome</keyword>
<feature type="region of interest" description="Disordered" evidence="3">
    <location>
        <begin position="153"/>
        <end position="172"/>
    </location>
</feature>
<dbReference type="GO" id="GO:0003729">
    <property type="term" value="F:mRNA binding"/>
    <property type="evidence" value="ECO:0007669"/>
    <property type="project" value="InterPro"/>
</dbReference>
<organism evidence="5 6">
    <name type="scientific">Coemansia aciculifera</name>
    <dbReference type="NCBI Taxonomy" id="417176"/>
    <lineage>
        <taxon>Eukaryota</taxon>
        <taxon>Fungi</taxon>
        <taxon>Fungi incertae sedis</taxon>
        <taxon>Zoopagomycota</taxon>
        <taxon>Kickxellomycotina</taxon>
        <taxon>Kickxellomycetes</taxon>
        <taxon>Kickxellales</taxon>
        <taxon>Kickxellaceae</taxon>
        <taxon>Coemansia</taxon>
    </lineage>
</organism>
<dbReference type="Pfam" id="PF00076">
    <property type="entry name" value="RRM_1"/>
    <property type="match status" value="1"/>
</dbReference>
<feature type="region of interest" description="Disordered" evidence="3">
    <location>
        <begin position="1"/>
        <end position="21"/>
    </location>
</feature>